<dbReference type="Proteomes" id="UP000654075">
    <property type="component" value="Unassembled WGS sequence"/>
</dbReference>
<organism evidence="11 12">
    <name type="scientific">Polarella glacialis</name>
    <name type="common">Dinoflagellate</name>
    <dbReference type="NCBI Taxonomy" id="89957"/>
    <lineage>
        <taxon>Eukaryota</taxon>
        <taxon>Sar</taxon>
        <taxon>Alveolata</taxon>
        <taxon>Dinophyceae</taxon>
        <taxon>Suessiales</taxon>
        <taxon>Suessiaceae</taxon>
        <taxon>Polarella</taxon>
    </lineage>
</organism>
<keyword evidence="5" id="KW-0677">Repeat</keyword>
<comment type="subcellular location">
    <subcellularLocation>
        <location evidence="1">Membrane</location>
        <topology evidence="1">Multi-pass membrane protein</topology>
    </subcellularLocation>
</comment>
<gene>
    <name evidence="11" type="ORF">PGLA1383_LOCUS26766</name>
</gene>
<dbReference type="PANTHER" id="PTHR45939:SF1">
    <property type="entry name" value="MITOCHONDRIAL THIAMINE PYROPHOSPHATE CARRIER 1-RELATED"/>
    <property type="match status" value="1"/>
</dbReference>
<evidence type="ECO:0000256" key="8">
    <source>
        <dbReference type="PROSITE-ProRule" id="PRU00282"/>
    </source>
</evidence>
<comment type="similarity">
    <text evidence="2 9">Belongs to the mitochondrial carrier (TC 2.A.29) family.</text>
</comment>
<dbReference type="InterPro" id="IPR018108">
    <property type="entry name" value="MCP_transmembrane"/>
</dbReference>
<evidence type="ECO:0000256" key="9">
    <source>
        <dbReference type="RuleBase" id="RU000488"/>
    </source>
</evidence>
<dbReference type="PANTHER" id="PTHR45939">
    <property type="entry name" value="PEROXISOMAL MEMBRANE PROTEIN PMP34-RELATED"/>
    <property type="match status" value="1"/>
</dbReference>
<keyword evidence="12" id="KW-1185">Reference proteome</keyword>
<protein>
    <recommendedName>
        <fullName evidence="13">ADP,ATP carrier protein</fullName>
    </recommendedName>
</protein>
<dbReference type="InterPro" id="IPR052217">
    <property type="entry name" value="Mito/Peroxisomal_Carrier"/>
</dbReference>
<evidence type="ECO:0000256" key="10">
    <source>
        <dbReference type="SAM" id="MobiDB-lite"/>
    </source>
</evidence>
<keyword evidence="7 8" id="KW-0472">Membrane</keyword>
<keyword evidence="6" id="KW-1133">Transmembrane helix</keyword>
<comment type="caution">
    <text evidence="11">The sequence shown here is derived from an EMBL/GenBank/DDBJ whole genome shotgun (WGS) entry which is preliminary data.</text>
</comment>
<evidence type="ECO:0000256" key="1">
    <source>
        <dbReference type="ARBA" id="ARBA00004141"/>
    </source>
</evidence>
<evidence type="ECO:0000256" key="3">
    <source>
        <dbReference type="ARBA" id="ARBA00022448"/>
    </source>
</evidence>
<accession>A0A813FB00</accession>
<dbReference type="GO" id="GO:0016020">
    <property type="term" value="C:membrane"/>
    <property type="evidence" value="ECO:0007669"/>
    <property type="project" value="UniProtKB-SubCell"/>
</dbReference>
<sequence>MTSPVDDIDVTPSFGSRLNMEEMSPEDKASKLPLPVLHLLKRPQASVLTNVVSGTIGSMLAEAVLFPLDTVKLQVQTASMDDSKGFLETTLHVVRTAGLSGLYKGLGGSMIKETIHSMNYWLFHGFLFSRFAKYDDTSKTSTMSRLLLNLLAKQLNWLCTVPFEVISTVNQLSATSPGFVGTALILYKEGGLGAFYRGLAVSMLLAINPAIMNTLITTILKLFAAVRQSWGADYLEARDHSIAAVGVATAFSKAVATALTYPLIRAKVLQQTGGPAMASLRFAVILRRVAAAEGLAGLYRGMLAMSYKTVLWNSLMMAFKHLLGPKRAVTPPSSPRFLAQISRRSWTRSFLICTVNALRRGAWTPWRRAWRRPLLKCGRSARCSLSWWPGRLRSARKKELPRSSVGREVLGADCELWTPRDAEPKSGDCVKPGLS</sequence>
<dbReference type="GO" id="GO:0015217">
    <property type="term" value="F:ADP transmembrane transporter activity"/>
    <property type="evidence" value="ECO:0007669"/>
    <property type="project" value="TreeGrafter"/>
</dbReference>
<dbReference type="EMBL" id="CAJNNV010024210">
    <property type="protein sequence ID" value="CAE8608937.1"/>
    <property type="molecule type" value="Genomic_DNA"/>
</dbReference>
<evidence type="ECO:0000256" key="7">
    <source>
        <dbReference type="ARBA" id="ARBA00023136"/>
    </source>
</evidence>
<dbReference type="AlphaFoldDB" id="A0A813FB00"/>
<evidence type="ECO:0000313" key="11">
    <source>
        <dbReference type="EMBL" id="CAE8608937.1"/>
    </source>
</evidence>
<dbReference type="Gene3D" id="1.50.40.10">
    <property type="entry name" value="Mitochondrial carrier domain"/>
    <property type="match status" value="2"/>
</dbReference>
<dbReference type="PROSITE" id="PS50920">
    <property type="entry name" value="SOLCAR"/>
    <property type="match status" value="3"/>
</dbReference>
<evidence type="ECO:0008006" key="13">
    <source>
        <dbReference type="Google" id="ProtNLM"/>
    </source>
</evidence>
<keyword evidence="3 9" id="KW-0813">Transport</keyword>
<proteinExistence type="inferred from homology"/>
<evidence type="ECO:0000256" key="6">
    <source>
        <dbReference type="ARBA" id="ARBA00022989"/>
    </source>
</evidence>
<name>A0A813FB00_POLGL</name>
<feature type="repeat" description="Solcar" evidence="8">
    <location>
        <begin position="240"/>
        <end position="326"/>
    </location>
</feature>
<dbReference type="OrthoDB" id="446044at2759"/>
<keyword evidence="4 8" id="KW-0812">Transmembrane</keyword>
<evidence type="ECO:0000256" key="2">
    <source>
        <dbReference type="ARBA" id="ARBA00006375"/>
    </source>
</evidence>
<evidence type="ECO:0000313" key="12">
    <source>
        <dbReference type="Proteomes" id="UP000654075"/>
    </source>
</evidence>
<reference evidence="11" key="1">
    <citation type="submission" date="2021-02" db="EMBL/GenBank/DDBJ databases">
        <authorList>
            <person name="Dougan E. K."/>
            <person name="Rhodes N."/>
            <person name="Thang M."/>
            <person name="Chan C."/>
        </authorList>
    </citation>
    <scope>NUCLEOTIDE SEQUENCE</scope>
</reference>
<dbReference type="OMA" id="VVYAIWK"/>
<evidence type="ECO:0000256" key="5">
    <source>
        <dbReference type="ARBA" id="ARBA00022737"/>
    </source>
</evidence>
<dbReference type="SUPFAM" id="SSF103506">
    <property type="entry name" value="Mitochondrial carrier"/>
    <property type="match status" value="1"/>
</dbReference>
<feature type="region of interest" description="Disordered" evidence="10">
    <location>
        <begin position="1"/>
        <end position="25"/>
    </location>
</feature>
<evidence type="ECO:0000256" key="4">
    <source>
        <dbReference type="ARBA" id="ARBA00022692"/>
    </source>
</evidence>
<dbReference type="Pfam" id="PF00153">
    <property type="entry name" value="Mito_carr"/>
    <property type="match status" value="3"/>
</dbReference>
<feature type="repeat" description="Solcar" evidence="8">
    <location>
        <begin position="140"/>
        <end position="223"/>
    </location>
</feature>
<dbReference type="InterPro" id="IPR023395">
    <property type="entry name" value="MCP_dom_sf"/>
</dbReference>
<feature type="repeat" description="Solcar" evidence="8">
    <location>
        <begin position="45"/>
        <end position="130"/>
    </location>
</feature>